<dbReference type="AlphaFoldDB" id="A0A485MRW8"/>
<evidence type="ECO:0000313" key="3">
    <source>
        <dbReference type="Proteomes" id="UP000386466"/>
    </source>
</evidence>
<organism evidence="2 3">
    <name type="scientific">Lynx pardinus</name>
    <name type="common">Iberian lynx</name>
    <name type="synonym">Felis pardina</name>
    <dbReference type="NCBI Taxonomy" id="191816"/>
    <lineage>
        <taxon>Eukaryota</taxon>
        <taxon>Metazoa</taxon>
        <taxon>Chordata</taxon>
        <taxon>Craniata</taxon>
        <taxon>Vertebrata</taxon>
        <taxon>Euteleostomi</taxon>
        <taxon>Mammalia</taxon>
        <taxon>Eutheria</taxon>
        <taxon>Laurasiatheria</taxon>
        <taxon>Carnivora</taxon>
        <taxon>Feliformia</taxon>
        <taxon>Felidae</taxon>
        <taxon>Felinae</taxon>
        <taxon>Lynx</taxon>
    </lineage>
</organism>
<evidence type="ECO:0000313" key="2">
    <source>
        <dbReference type="EMBL" id="VFV22466.1"/>
    </source>
</evidence>
<dbReference type="Pfam" id="PF00780">
    <property type="entry name" value="CNH"/>
    <property type="match status" value="1"/>
</dbReference>
<name>A0A485MRW8_LYNPA</name>
<keyword evidence="2" id="KW-0808">Transferase</keyword>
<gene>
    <name evidence="2" type="ORF">LYPA_23C021664</name>
</gene>
<keyword evidence="3" id="KW-1185">Reference proteome</keyword>
<dbReference type="Proteomes" id="UP000386466">
    <property type="component" value="Unassembled WGS sequence"/>
</dbReference>
<evidence type="ECO:0000259" key="1">
    <source>
        <dbReference type="Pfam" id="PF00780"/>
    </source>
</evidence>
<dbReference type="EMBL" id="CAAGRJ010004511">
    <property type="protein sequence ID" value="VFV22466.1"/>
    <property type="molecule type" value="Genomic_DNA"/>
</dbReference>
<sequence length="59" mass="6833">MWPAKPTYCRYNSPCLSVYSENAVDVFDVNSREWIQTVPLTKIKIWNEGSLNILLVETV</sequence>
<reference evidence="2 3" key="1">
    <citation type="submission" date="2019-01" db="EMBL/GenBank/DDBJ databases">
        <authorList>
            <person name="Alioto T."/>
            <person name="Alioto T."/>
        </authorList>
    </citation>
    <scope>NUCLEOTIDE SEQUENCE [LARGE SCALE GENOMIC DNA]</scope>
</reference>
<dbReference type="InterPro" id="IPR001180">
    <property type="entry name" value="CNH_dom"/>
</dbReference>
<protein>
    <submittedName>
        <fullName evidence="2">Serine threonine-protein kinase mrck</fullName>
    </submittedName>
</protein>
<keyword evidence="2" id="KW-0418">Kinase</keyword>
<feature type="domain" description="CNH" evidence="1">
    <location>
        <begin position="1"/>
        <end position="48"/>
    </location>
</feature>
<accession>A0A485MRW8</accession>
<proteinExistence type="predicted"/>
<dbReference type="GO" id="GO:0016301">
    <property type="term" value="F:kinase activity"/>
    <property type="evidence" value="ECO:0007669"/>
    <property type="project" value="UniProtKB-KW"/>
</dbReference>